<dbReference type="Proteomes" id="UP001161247">
    <property type="component" value="Chromosome 8"/>
</dbReference>
<dbReference type="SUPFAM" id="SSF52058">
    <property type="entry name" value="L domain-like"/>
    <property type="match status" value="1"/>
</dbReference>
<reference evidence="1" key="1">
    <citation type="submission" date="2023-03" db="EMBL/GenBank/DDBJ databases">
        <authorList>
            <person name="Julca I."/>
        </authorList>
    </citation>
    <scope>NUCLEOTIDE SEQUENCE</scope>
</reference>
<dbReference type="Pfam" id="PF00560">
    <property type="entry name" value="LRR_1"/>
    <property type="match status" value="1"/>
</dbReference>
<dbReference type="InterPro" id="IPR001611">
    <property type="entry name" value="Leu-rich_rpt"/>
</dbReference>
<name>A0AAV1E6J4_OLDCO</name>
<dbReference type="EMBL" id="OX459125">
    <property type="protein sequence ID" value="CAI9115171.1"/>
    <property type="molecule type" value="Genomic_DNA"/>
</dbReference>
<keyword evidence="2" id="KW-1185">Reference proteome</keyword>
<gene>
    <name evidence="1" type="ORF">OLC1_LOCUS21742</name>
</gene>
<protein>
    <submittedName>
        <fullName evidence="1">OLC1v1016009C1</fullName>
    </submittedName>
</protein>
<sequence>MANVGLSDTIPDWFEATFSNVQRWNLSGNNICGVMPSSMKNLKSLITVDLSKNQLTGSGTLLE</sequence>
<evidence type="ECO:0000313" key="1">
    <source>
        <dbReference type="EMBL" id="CAI9115171.1"/>
    </source>
</evidence>
<dbReference type="InterPro" id="IPR032675">
    <property type="entry name" value="LRR_dom_sf"/>
</dbReference>
<accession>A0AAV1E6J4</accession>
<proteinExistence type="predicted"/>
<dbReference type="Gene3D" id="3.80.10.10">
    <property type="entry name" value="Ribonuclease Inhibitor"/>
    <property type="match status" value="1"/>
</dbReference>
<organism evidence="1 2">
    <name type="scientific">Oldenlandia corymbosa var. corymbosa</name>
    <dbReference type="NCBI Taxonomy" id="529605"/>
    <lineage>
        <taxon>Eukaryota</taxon>
        <taxon>Viridiplantae</taxon>
        <taxon>Streptophyta</taxon>
        <taxon>Embryophyta</taxon>
        <taxon>Tracheophyta</taxon>
        <taxon>Spermatophyta</taxon>
        <taxon>Magnoliopsida</taxon>
        <taxon>eudicotyledons</taxon>
        <taxon>Gunneridae</taxon>
        <taxon>Pentapetalae</taxon>
        <taxon>asterids</taxon>
        <taxon>lamiids</taxon>
        <taxon>Gentianales</taxon>
        <taxon>Rubiaceae</taxon>
        <taxon>Rubioideae</taxon>
        <taxon>Spermacoceae</taxon>
        <taxon>Hedyotis-Oldenlandia complex</taxon>
        <taxon>Oldenlandia</taxon>
    </lineage>
</organism>
<dbReference type="AlphaFoldDB" id="A0AAV1E6J4"/>
<evidence type="ECO:0000313" key="2">
    <source>
        <dbReference type="Proteomes" id="UP001161247"/>
    </source>
</evidence>